<dbReference type="PANTHER" id="PTHR37940">
    <property type="entry name" value="LYSINE--TRNA LIGASE"/>
    <property type="match status" value="1"/>
</dbReference>
<evidence type="ECO:0000256" key="4">
    <source>
        <dbReference type="ARBA" id="ARBA00022840"/>
    </source>
</evidence>
<dbReference type="PATRIC" id="fig|86662.28.peg.2849"/>
<dbReference type="InterPro" id="IPR002904">
    <property type="entry name" value="Lys-tRNA-ligase"/>
</dbReference>
<evidence type="ECO:0000256" key="3">
    <source>
        <dbReference type="ARBA" id="ARBA00022741"/>
    </source>
</evidence>
<keyword evidence="6" id="KW-0030">Aminoacyl-tRNA synthetase</keyword>
<name>A0A1E8BMW5_BACMY</name>
<evidence type="ECO:0000256" key="5">
    <source>
        <dbReference type="ARBA" id="ARBA00022917"/>
    </source>
</evidence>
<dbReference type="GO" id="GO:0006430">
    <property type="term" value="P:lysyl-tRNA aminoacylation"/>
    <property type="evidence" value="ECO:0007669"/>
    <property type="project" value="InterPro"/>
</dbReference>
<evidence type="ECO:0000313" key="8">
    <source>
        <dbReference type="Proteomes" id="UP000175835"/>
    </source>
</evidence>
<dbReference type="Proteomes" id="UP000175835">
    <property type="component" value="Unassembled WGS sequence"/>
</dbReference>
<evidence type="ECO:0000256" key="1">
    <source>
        <dbReference type="ARBA" id="ARBA00022490"/>
    </source>
</evidence>
<dbReference type="InterPro" id="IPR008925">
    <property type="entry name" value="aa_tRNA-synth_I_cd-bd_sf"/>
</dbReference>
<keyword evidence="4" id="KW-0067">ATP-binding</keyword>
<dbReference type="GO" id="GO:0005524">
    <property type="term" value="F:ATP binding"/>
    <property type="evidence" value="ECO:0007669"/>
    <property type="project" value="UniProtKB-KW"/>
</dbReference>
<reference evidence="7 8" key="1">
    <citation type="submission" date="2016-05" db="EMBL/GenBank/DDBJ databases">
        <title>Bacillus thuringiensis and Bacillus weihenstephanensis as novel biocontrol agents of wilt causing Verticillium species.</title>
        <authorList>
            <person name="Hollensteiner J."/>
            <person name="Wemheuer F."/>
            <person name="Harting R."/>
            <person name="Kolarzyk A."/>
            <person name="Diaz-Valerio S."/>
            <person name="Poehlein A."/>
            <person name="Brzuszkiewicz E."/>
            <person name="Nesemann K."/>
            <person name="Braus-Stromeyer S."/>
            <person name="Braus G."/>
            <person name="Daniel R."/>
            <person name="Liesegang H."/>
        </authorList>
    </citation>
    <scope>NUCLEOTIDE SEQUENCE [LARGE SCALE GENOMIC DNA]</scope>
    <source>
        <strain evidence="7 8">GOE11</strain>
    </source>
</reference>
<keyword evidence="3" id="KW-0547">Nucleotide-binding</keyword>
<comment type="caution">
    <text evidence="7">The sequence shown here is derived from an EMBL/GenBank/DDBJ whole genome shotgun (WGS) entry which is preliminary data.</text>
</comment>
<dbReference type="GO" id="GO:0004824">
    <property type="term" value="F:lysine-tRNA ligase activity"/>
    <property type="evidence" value="ECO:0007669"/>
    <property type="project" value="InterPro"/>
</dbReference>
<keyword evidence="5" id="KW-0648">Protein biosynthesis</keyword>
<proteinExistence type="predicted"/>
<dbReference type="PANTHER" id="PTHR37940:SF1">
    <property type="entry name" value="LYSINE--TRNA LIGASE"/>
    <property type="match status" value="1"/>
</dbReference>
<protein>
    <submittedName>
        <fullName evidence="7">Uncharacterized protein</fullName>
    </submittedName>
</protein>
<accession>A0A1E8BMW5</accession>
<evidence type="ECO:0000256" key="6">
    <source>
        <dbReference type="ARBA" id="ARBA00023146"/>
    </source>
</evidence>
<dbReference type="SUPFAM" id="SSF48163">
    <property type="entry name" value="An anticodon-binding domain of class I aminoacyl-tRNA synthetases"/>
    <property type="match status" value="1"/>
</dbReference>
<evidence type="ECO:0000313" key="7">
    <source>
        <dbReference type="EMBL" id="OFD92818.1"/>
    </source>
</evidence>
<keyword evidence="1" id="KW-0963">Cytoplasm</keyword>
<keyword evidence="2" id="KW-0436">Ligase</keyword>
<dbReference type="GO" id="GO:0000049">
    <property type="term" value="F:tRNA binding"/>
    <property type="evidence" value="ECO:0007669"/>
    <property type="project" value="InterPro"/>
</dbReference>
<dbReference type="AlphaFoldDB" id="A0A1E8BMW5"/>
<sequence>MMFHVKMYSKYMKGVKSKRFKEHPKFNQVAGTLPLLNFDPSILQDILEKIDRSYGLPEMVAISNRAEHWIRNFQPEKLIAVNQEKNTEFYNTLDEKQKKWLVEVCKTLRSNKDYSNLMEQLYPICHHESIRRSAYTVINTCGRRQKIHHIIRFLKYSEKQRKYSIE</sequence>
<evidence type="ECO:0000256" key="2">
    <source>
        <dbReference type="ARBA" id="ARBA00022598"/>
    </source>
</evidence>
<organism evidence="7 8">
    <name type="scientific">Bacillus mycoides</name>
    <dbReference type="NCBI Taxonomy" id="1405"/>
    <lineage>
        <taxon>Bacteria</taxon>
        <taxon>Bacillati</taxon>
        <taxon>Bacillota</taxon>
        <taxon>Bacilli</taxon>
        <taxon>Bacillales</taxon>
        <taxon>Bacillaceae</taxon>
        <taxon>Bacillus</taxon>
        <taxon>Bacillus cereus group</taxon>
    </lineage>
</organism>
<gene>
    <name evidence="7" type="ORF">BWGOE11_27800</name>
</gene>
<dbReference type="GO" id="GO:0005737">
    <property type="term" value="C:cytoplasm"/>
    <property type="evidence" value="ECO:0007669"/>
    <property type="project" value="InterPro"/>
</dbReference>
<dbReference type="EMBL" id="LXLX01000033">
    <property type="protein sequence ID" value="OFD92818.1"/>
    <property type="molecule type" value="Genomic_DNA"/>
</dbReference>